<dbReference type="Proteomes" id="UP000663829">
    <property type="component" value="Unassembled WGS sequence"/>
</dbReference>
<dbReference type="InterPro" id="IPR041491">
    <property type="entry name" value="TRPM_SLOG"/>
</dbReference>
<feature type="non-terminal residue" evidence="2">
    <location>
        <position position="1"/>
    </location>
</feature>
<evidence type="ECO:0000313" key="3">
    <source>
        <dbReference type="EMBL" id="CAF4243278.1"/>
    </source>
</evidence>
<name>A0A815IA63_9BILA</name>
<dbReference type="GO" id="GO:0005886">
    <property type="term" value="C:plasma membrane"/>
    <property type="evidence" value="ECO:0007669"/>
    <property type="project" value="TreeGrafter"/>
</dbReference>
<comment type="caution">
    <text evidence="2">The sequence shown here is derived from an EMBL/GenBank/DDBJ whole genome shotgun (WGS) entry which is preliminary data.</text>
</comment>
<dbReference type="PANTHER" id="PTHR13800">
    <property type="entry name" value="TRANSIENT RECEPTOR POTENTIAL CATION CHANNEL, SUBFAMILY M, MEMBER 6"/>
    <property type="match status" value="1"/>
</dbReference>
<keyword evidence="4" id="KW-1185">Reference proteome</keyword>
<dbReference type="OrthoDB" id="10063461at2759"/>
<evidence type="ECO:0000313" key="4">
    <source>
        <dbReference type="Proteomes" id="UP000663829"/>
    </source>
</evidence>
<evidence type="ECO:0000313" key="2">
    <source>
        <dbReference type="EMBL" id="CAF1363148.1"/>
    </source>
</evidence>
<gene>
    <name evidence="2" type="ORF">GPM918_LOCUS31483</name>
    <name evidence="3" type="ORF">SRO942_LOCUS32128</name>
</gene>
<protein>
    <recommendedName>
        <fullName evidence="1">TRPM SLOG domain-containing protein</fullName>
    </recommendedName>
</protein>
<evidence type="ECO:0000259" key="1">
    <source>
        <dbReference type="Pfam" id="PF18139"/>
    </source>
</evidence>
<sequence>MSAKKAWDSSDWIERLNIEARTCNQFTQDEDSLLPDLCICNRWKEEHEEDNIITMLLRELQQFASGSAPQTSRNVKKIEETESAFKAHTETIETNAYGLLESSNAPYIRCDIETHPDTLALIMLDLWKMNKPQLIMSISGGFRSTLKVQFQKEFIEGITDAALASDAWIMTNGYKDEVVPRLVGEVVYKNKLKNLRDVDKNEQKHINAIGVGKWANIKHRNELIRPEYR</sequence>
<dbReference type="AlphaFoldDB" id="A0A815IA63"/>
<dbReference type="Pfam" id="PF18139">
    <property type="entry name" value="LSDAT_euk"/>
    <property type="match status" value="1"/>
</dbReference>
<dbReference type="InterPro" id="IPR050927">
    <property type="entry name" value="TRPM"/>
</dbReference>
<dbReference type="Proteomes" id="UP000681722">
    <property type="component" value="Unassembled WGS sequence"/>
</dbReference>
<dbReference type="EMBL" id="CAJNOQ010015523">
    <property type="protein sequence ID" value="CAF1363148.1"/>
    <property type="molecule type" value="Genomic_DNA"/>
</dbReference>
<accession>A0A815IA63</accession>
<feature type="domain" description="TRPM SLOG" evidence="1">
    <location>
        <begin position="105"/>
        <end position="227"/>
    </location>
</feature>
<dbReference type="GO" id="GO:0099604">
    <property type="term" value="F:ligand-gated calcium channel activity"/>
    <property type="evidence" value="ECO:0007669"/>
    <property type="project" value="TreeGrafter"/>
</dbReference>
<dbReference type="PANTHER" id="PTHR13800:SF12">
    <property type="entry name" value="TRANSIENT RECEPTOR POTENTIAL CATION CHANNEL SUBFAMILY M MEMBER-LIKE 2"/>
    <property type="match status" value="1"/>
</dbReference>
<proteinExistence type="predicted"/>
<reference evidence="2" key="1">
    <citation type="submission" date="2021-02" db="EMBL/GenBank/DDBJ databases">
        <authorList>
            <person name="Nowell W R."/>
        </authorList>
    </citation>
    <scope>NUCLEOTIDE SEQUENCE</scope>
</reference>
<organism evidence="2 4">
    <name type="scientific">Didymodactylos carnosus</name>
    <dbReference type="NCBI Taxonomy" id="1234261"/>
    <lineage>
        <taxon>Eukaryota</taxon>
        <taxon>Metazoa</taxon>
        <taxon>Spiralia</taxon>
        <taxon>Gnathifera</taxon>
        <taxon>Rotifera</taxon>
        <taxon>Eurotatoria</taxon>
        <taxon>Bdelloidea</taxon>
        <taxon>Philodinida</taxon>
        <taxon>Philodinidae</taxon>
        <taxon>Didymodactylos</taxon>
    </lineage>
</organism>
<dbReference type="EMBL" id="CAJOBC010071226">
    <property type="protein sequence ID" value="CAF4243278.1"/>
    <property type="molecule type" value="Genomic_DNA"/>
</dbReference>